<evidence type="ECO:0000256" key="1">
    <source>
        <dbReference type="ARBA" id="ARBA00023125"/>
    </source>
</evidence>
<dbReference type="EMBL" id="JAKXMK010000076">
    <property type="protein sequence ID" value="MCH6172448.1"/>
    <property type="molecule type" value="Genomic_DNA"/>
</dbReference>
<comment type="caution">
    <text evidence="4">The sequence shown here is derived from an EMBL/GenBank/DDBJ whole genome shotgun (WGS) entry which is preliminary data.</text>
</comment>
<organism evidence="4 5">
    <name type="scientific">Pseudonocardia alaniniphila</name>
    <dbReference type="NCBI Taxonomy" id="75291"/>
    <lineage>
        <taxon>Bacteria</taxon>
        <taxon>Bacillati</taxon>
        <taxon>Actinomycetota</taxon>
        <taxon>Actinomycetes</taxon>
        <taxon>Pseudonocardiales</taxon>
        <taxon>Pseudonocardiaceae</taxon>
        <taxon>Pseudonocardia</taxon>
    </lineage>
</organism>
<dbReference type="InterPro" id="IPR047057">
    <property type="entry name" value="MerR_fam"/>
</dbReference>
<dbReference type="InterPro" id="IPR000551">
    <property type="entry name" value="MerR-type_HTH_dom"/>
</dbReference>
<dbReference type="Gene3D" id="3.60.40.10">
    <property type="entry name" value="PPM-type phosphatase domain"/>
    <property type="match status" value="1"/>
</dbReference>
<gene>
    <name evidence="4" type="ORF">MMF94_42880</name>
</gene>
<keyword evidence="5" id="KW-1185">Reference proteome</keyword>
<feature type="domain" description="HTH merR-type" evidence="2">
    <location>
        <begin position="3"/>
        <end position="73"/>
    </location>
</feature>
<dbReference type="InterPro" id="IPR001932">
    <property type="entry name" value="PPM-type_phosphatase-like_dom"/>
</dbReference>
<dbReference type="PANTHER" id="PTHR30204:SF97">
    <property type="entry name" value="MERR FAMILY REGULATORY PROTEIN"/>
    <property type="match status" value="1"/>
</dbReference>
<dbReference type="CDD" id="cd01107">
    <property type="entry name" value="HTH_BmrR"/>
    <property type="match status" value="1"/>
</dbReference>
<reference evidence="4 5" key="1">
    <citation type="submission" date="2022-03" db="EMBL/GenBank/DDBJ databases">
        <title>Pseudonocardia alaer sp. nov., a novel actinomycete isolated from reed forest soil.</title>
        <authorList>
            <person name="Wang L."/>
        </authorList>
    </citation>
    <scope>NUCLEOTIDE SEQUENCE [LARGE SCALE GENOMIC DNA]</scope>
    <source>
        <strain evidence="4 5">Y-16303</strain>
    </source>
</reference>
<dbReference type="SMART" id="SM00331">
    <property type="entry name" value="PP2C_SIG"/>
    <property type="match status" value="1"/>
</dbReference>
<keyword evidence="1" id="KW-0238">DNA-binding</keyword>
<dbReference type="PROSITE" id="PS51746">
    <property type="entry name" value="PPM_2"/>
    <property type="match status" value="1"/>
</dbReference>
<evidence type="ECO:0000259" key="3">
    <source>
        <dbReference type="PROSITE" id="PS51746"/>
    </source>
</evidence>
<feature type="domain" description="PPM-type phosphatase" evidence="3">
    <location>
        <begin position="124"/>
        <end position="343"/>
    </location>
</feature>
<dbReference type="SMART" id="SM00422">
    <property type="entry name" value="HTH_MERR"/>
    <property type="match status" value="1"/>
</dbReference>
<dbReference type="Gene3D" id="1.10.1660.10">
    <property type="match status" value="1"/>
</dbReference>
<dbReference type="PANTHER" id="PTHR30204">
    <property type="entry name" value="REDOX-CYCLING DRUG-SENSING TRANSCRIPTIONAL ACTIVATOR SOXR"/>
    <property type="match status" value="1"/>
</dbReference>
<dbReference type="SUPFAM" id="SSF46955">
    <property type="entry name" value="Putative DNA-binding domain"/>
    <property type="match status" value="1"/>
</dbReference>
<dbReference type="InterPro" id="IPR036457">
    <property type="entry name" value="PPM-type-like_dom_sf"/>
</dbReference>
<evidence type="ECO:0000313" key="5">
    <source>
        <dbReference type="Proteomes" id="UP001299970"/>
    </source>
</evidence>
<proteinExistence type="predicted"/>
<dbReference type="PROSITE" id="PS50937">
    <property type="entry name" value="HTH_MERR_2"/>
    <property type="match status" value="1"/>
</dbReference>
<dbReference type="Proteomes" id="UP001299970">
    <property type="component" value="Unassembled WGS sequence"/>
</dbReference>
<evidence type="ECO:0000313" key="4">
    <source>
        <dbReference type="EMBL" id="MCH6172448.1"/>
    </source>
</evidence>
<dbReference type="SMART" id="SM00332">
    <property type="entry name" value="PP2Cc"/>
    <property type="match status" value="1"/>
</dbReference>
<dbReference type="RefSeq" id="WP_241043251.1">
    <property type="nucleotide sequence ID" value="NZ_BAAAJF010000016.1"/>
</dbReference>
<accession>A0ABS9TVQ5</accession>
<name>A0ABS9TVQ5_9PSEU</name>
<dbReference type="InterPro" id="IPR009061">
    <property type="entry name" value="DNA-bd_dom_put_sf"/>
</dbReference>
<sequence>MQLLTIGAFARVARLSPKALRLYDELGLLRPVEVDPASGYRYYSPDQLDRARLVAWLRRLGMPLARIAQVIALPRQAAADAVGAYWQEIEIEISARRELATTLVDHLSGKDTAMTDATTTITLRWASACERGLVRQANQDAVHADDGLLAVADGFGPAEGPSASEAAIGALARAGVSAGEVLNALDDALSEAAAAVTAIGPPFGTTLTALVRSGSRLALVHVGDSRAYLLRDGVTHQITTDHTLVQSMVDEGRLTIAEAASHPQRALLVRALTTEERPDVELREAQVGDRYLLCTDGVHAVLDESVLRESMREDDPAAVVTRIVEHAHAGGAPDNLACVVADVVATT</sequence>
<dbReference type="CDD" id="cd00143">
    <property type="entry name" value="PP2Cc"/>
    <property type="match status" value="1"/>
</dbReference>
<evidence type="ECO:0000259" key="2">
    <source>
        <dbReference type="PROSITE" id="PS50937"/>
    </source>
</evidence>
<dbReference type="Pfam" id="PF13672">
    <property type="entry name" value="PP2C_2"/>
    <property type="match status" value="1"/>
</dbReference>
<dbReference type="PROSITE" id="PS00552">
    <property type="entry name" value="HTH_MERR_1"/>
    <property type="match status" value="1"/>
</dbReference>
<dbReference type="SUPFAM" id="SSF81606">
    <property type="entry name" value="PP2C-like"/>
    <property type="match status" value="1"/>
</dbReference>
<dbReference type="Pfam" id="PF13411">
    <property type="entry name" value="MerR_1"/>
    <property type="match status" value="1"/>
</dbReference>
<protein>
    <submittedName>
        <fullName evidence="4">MerR family transcriptional regulator</fullName>
    </submittedName>
</protein>